<proteinExistence type="predicted"/>
<dbReference type="AlphaFoldDB" id="A0A6A6ZPH9"/>
<keyword evidence="2" id="KW-1185">Reference proteome</keyword>
<dbReference type="OrthoDB" id="3796698at2759"/>
<dbReference type="Proteomes" id="UP000799424">
    <property type="component" value="Unassembled WGS sequence"/>
</dbReference>
<reference evidence="1" key="1">
    <citation type="journal article" date="2020" name="Stud. Mycol.">
        <title>101 Dothideomycetes genomes: a test case for predicting lifestyles and emergence of pathogens.</title>
        <authorList>
            <person name="Haridas S."/>
            <person name="Albert R."/>
            <person name="Binder M."/>
            <person name="Bloem J."/>
            <person name="Labutti K."/>
            <person name="Salamov A."/>
            <person name="Andreopoulos B."/>
            <person name="Baker S."/>
            <person name="Barry K."/>
            <person name="Bills G."/>
            <person name="Bluhm B."/>
            <person name="Cannon C."/>
            <person name="Castanera R."/>
            <person name="Culley D."/>
            <person name="Daum C."/>
            <person name="Ezra D."/>
            <person name="Gonzalez J."/>
            <person name="Henrissat B."/>
            <person name="Kuo A."/>
            <person name="Liang C."/>
            <person name="Lipzen A."/>
            <person name="Lutzoni F."/>
            <person name="Magnuson J."/>
            <person name="Mondo S."/>
            <person name="Nolan M."/>
            <person name="Ohm R."/>
            <person name="Pangilinan J."/>
            <person name="Park H.-J."/>
            <person name="Ramirez L."/>
            <person name="Alfaro M."/>
            <person name="Sun H."/>
            <person name="Tritt A."/>
            <person name="Yoshinaga Y."/>
            <person name="Zwiers L.-H."/>
            <person name="Turgeon B."/>
            <person name="Goodwin S."/>
            <person name="Spatafora J."/>
            <person name="Crous P."/>
            <person name="Grigoriev I."/>
        </authorList>
    </citation>
    <scope>NUCLEOTIDE SEQUENCE</scope>
    <source>
        <strain evidence="1">CBS 113818</strain>
    </source>
</reference>
<evidence type="ECO:0000313" key="2">
    <source>
        <dbReference type="Proteomes" id="UP000799424"/>
    </source>
</evidence>
<sequence length="278" mass="31529">MDTLHIDNLGDPVDEWEFQYSHELDWTAYFWPMPSREPPIASRMATLSLPQPRIKPQSLEMLLKQTPNLKIPEYGRLDDAPPEKYDLSDLKAALDHVKMTLTRIMVRFVVGHSLDQLRREEPRETVHVLSGTLGSFRDYPALTHLEISLHALFGSGGSKRGTPLSAVLPSNIVSLTVTDDLLTFVDFQGCFEDAAAMDIFRRYLGGACGDKEDHWAVEGEWKAATPCLNTCLYDLRRYGHLGQGYWSSENVRSKFKRMCEGQGLEGGVLWVEDKHECE</sequence>
<gene>
    <name evidence="1" type="ORF">CC86DRAFT_385176</name>
</gene>
<organism evidence="1 2">
    <name type="scientific">Ophiobolus disseminans</name>
    <dbReference type="NCBI Taxonomy" id="1469910"/>
    <lineage>
        <taxon>Eukaryota</taxon>
        <taxon>Fungi</taxon>
        <taxon>Dikarya</taxon>
        <taxon>Ascomycota</taxon>
        <taxon>Pezizomycotina</taxon>
        <taxon>Dothideomycetes</taxon>
        <taxon>Pleosporomycetidae</taxon>
        <taxon>Pleosporales</taxon>
        <taxon>Pleosporineae</taxon>
        <taxon>Phaeosphaeriaceae</taxon>
        <taxon>Ophiobolus</taxon>
    </lineage>
</organism>
<protein>
    <submittedName>
        <fullName evidence="1">Uncharacterized protein</fullName>
    </submittedName>
</protein>
<evidence type="ECO:0000313" key="1">
    <source>
        <dbReference type="EMBL" id="KAF2823010.1"/>
    </source>
</evidence>
<dbReference type="EMBL" id="MU006233">
    <property type="protein sequence ID" value="KAF2823010.1"/>
    <property type="molecule type" value="Genomic_DNA"/>
</dbReference>
<name>A0A6A6ZPH9_9PLEO</name>
<accession>A0A6A6ZPH9</accession>